<keyword evidence="6" id="KW-0597">Phosphoprotein</keyword>
<dbReference type="PROSITE" id="PS50110">
    <property type="entry name" value="RESPONSE_REGULATORY"/>
    <property type="match status" value="1"/>
</dbReference>
<reference evidence="8 9" key="1">
    <citation type="submission" date="2014-08" db="EMBL/GenBank/DDBJ databases">
        <title>Comparative genomics of the Paenibacillus odorifer group.</title>
        <authorList>
            <person name="den Bakker H.C."/>
            <person name="Tsai Y.-C."/>
            <person name="Martin N."/>
            <person name="Korlach J."/>
            <person name="Wiedmann M."/>
        </authorList>
    </citation>
    <scope>NUCLEOTIDE SEQUENCE [LARGE SCALE GENOMIC DNA]</scope>
    <source>
        <strain evidence="8 9">DSM 1735</strain>
    </source>
</reference>
<dbReference type="Pfam" id="PF00486">
    <property type="entry name" value="Trans_reg_C"/>
    <property type="match status" value="1"/>
</dbReference>
<keyword evidence="2" id="KW-0902">Two-component regulatory system</keyword>
<dbReference type="InterPro" id="IPR005158">
    <property type="entry name" value="BTAD"/>
</dbReference>
<evidence type="ECO:0000256" key="5">
    <source>
        <dbReference type="ARBA" id="ARBA00023163"/>
    </source>
</evidence>
<organism evidence="8 9">
    <name type="scientific">Paenibacillus durus</name>
    <name type="common">Paenibacillus azotofixans</name>
    <dbReference type="NCBI Taxonomy" id="44251"/>
    <lineage>
        <taxon>Bacteria</taxon>
        <taxon>Bacillati</taxon>
        <taxon>Bacillota</taxon>
        <taxon>Bacilli</taxon>
        <taxon>Bacillales</taxon>
        <taxon>Paenibacillaceae</taxon>
        <taxon>Paenibacillus</taxon>
    </lineage>
</organism>
<dbReference type="InterPro" id="IPR016032">
    <property type="entry name" value="Sig_transdc_resp-reg_C-effctor"/>
</dbReference>
<evidence type="ECO:0000313" key="8">
    <source>
        <dbReference type="EMBL" id="AIQ12254.1"/>
    </source>
</evidence>
<dbReference type="GO" id="GO:0006355">
    <property type="term" value="P:regulation of DNA-templated transcription"/>
    <property type="evidence" value="ECO:0007669"/>
    <property type="project" value="InterPro"/>
</dbReference>
<evidence type="ECO:0000256" key="3">
    <source>
        <dbReference type="ARBA" id="ARBA00023015"/>
    </source>
</evidence>
<keyword evidence="9" id="KW-1185">Reference proteome</keyword>
<protein>
    <recommendedName>
        <fullName evidence="7">Response regulatory domain-containing protein</fullName>
    </recommendedName>
</protein>
<keyword evidence="5" id="KW-0804">Transcription</keyword>
<proteinExistence type="inferred from homology"/>
<sequence>MLIDDEKPALMYLEMMLLTDGRFQVEGKYTSAQAGLEYLARSKVDVVFLDMDMPEMTGLEAGEHIQQLNSDIRIVYITAYSEYAIEAFEIHALDYVLKPIDPDRLAKTLQYIQRSIPDKTMKIFSKWRVRCFGHLSFEDGAGNDRQLKWKTAKAQELFAYLLHHRERWISKEILLETLWPDYPKDKALTYLHTTVSQIRKLVKEWQGQISLEYALDSYRLVLDGILYDVSEFERATDRGPAITEQNRLFYENIIALYRGDYLEGYDYPWAETLRSNLLERYLNFVIRAAAYEMEHGFERKALERLHFAEKKAPYSEEICRLVLTTYARQGEYASLNRHYDAFVKLLHIDLGIEPSQETISIYNQYV</sequence>
<dbReference type="eggNOG" id="COG3947">
    <property type="taxonomic scope" value="Bacteria"/>
</dbReference>
<dbReference type="GO" id="GO:0000160">
    <property type="term" value="P:phosphorelay signal transduction system"/>
    <property type="evidence" value="ECO:0007669"/>
    <property type="project" value="UniProtKB-KW"/>
</dbReference>
<dbReference type="Gene3D" id="1.25.40.10">
    <property type="entry name" value="Tetratricopeptide repeat domain"/>
    <property type="match status" value="1"/>
</dbReference>
<dbReference type="SUPFAM" id="SSF46894">
    <property type="entry name" value="C-terminal effector domain of the bipartite response regulators"/>
    <property type="match status" value="1"/>
</dbReference>
<gene>
    <name evidence="8" type="ORF">PDUR_10210</name>
</gene>
<dbReference type="STRING" id="44251.PDUR_10210"/>
<name>A0A089ITC2_PAEDU</name>
<accession>A0A089ITC2</accession>
<evidence type="ECO:0000256" key="4">
    <source>
        <dbReference type="ARBA" id="ARBA00023125"/>
    </source>
</evidence>
<dbReference type="InterPro" id="IPR001867">
    <property type="entry name" value="OmpR/PhoB-type_DNA-bd"/>
</dbReference>
<feature type="modified residue" description="4-aspartylphosphate" evidence="6">
    <location>
        <position position="50"/>
    </location>
</feature>
<dbReference type="InterPro" id="IPR036388">
    <property type="entry name" value="WH-like_DNA-bd_sf"/>
</dbReference>
<evidence type="ECO:0000259" key="7">
    <source>
        <dbReference type="PROSITE" id="PS50110"/>
    </source>
</evidence>
<dbReference type="InterPro" id="IPR011990">
    <property type="entry name" value="TPR-like_helical_dom_sf"/>
</dbReference>
<comment type="similarity">
    <text evidence="1">Belongs to the AfsR/DnrI/RedD regulatory family.</text>
</comment>
<dbReference type="InterPro" id="IPR011006">
    <property type="entry name" value="CheY-like_superfamily"/>
</dbReference>
<dbReference type="AlphaFoldDB" id="A0A089ITC2"/>
<dbReference type="InterPro" id="IPR001789">
    <property type="entry name" value="Sig_transdc_resp-reg_receiver"/>
</dbReference>
<dbReference type="SMART" id="SM00448">
    <property type="entry name" value="REC"/>
    <property type="match status" value="1"/>
</dbReference>
<dbReference type="SUPFAM" id="SSF52172">
    <property type="entry name" value="CheY-like"/>
    <property type="match status" value="1"/>
</dbReference>
<dbReference type="EMBL" id="CP009288">
    <property type="protein sequence ID" value="AIQ12254.1"/>
    <property type="molecule type" value="Genomic_DNA"/>
</dbReference>
<dbReference type="Gene3D" id="3.40.50.2300">
    <property type="match status" value="1"/>
</dbReference>
<keyword evidence="3" id="KW-0805">Transcription regulation</keyword>
<dbReference type="SMART" id="SM01043">
    <property type="entry name" value="BTAD"/>
    <property type="match status" value="1"/>
</dbReference>
<dbReference type="Gene3D" id="1.10.10.10">
    <property type="entry name" value="Winged helix-like DNA-binding domain superfamily/Winged helix DNA-binding domain"/>
    <property type="match status" value="1"/>
</dbReference>
<dbReference type="Pfam" id="PF03704">
    <property type="entry name" value="BTAD"/>
    <property type="match status" value="1"/>
</dbReference>
<dbReference type="KEGG" id="pdu:PDUR_10210"/>
<evidence type="ECO:0000256" key="6">
    <source>
        <dbReference type="PROSITE-ProRule" id="PRU00169"/>
    </source>
</evidence>
<evidence type="ECO:0000313" key="9">
    <source>
        <dbReference type="Proteomes" id="UP000029409"/>
    </source>
</evidence>
<dbReference type="Proteomes" id="UP000029409">
    <property type="component" value="Chromosome"/>
</dbReference>
<dbReference type="SMART" id="SM00862">
    <property type="entry name" value="Trans_reg_C"/>
    <property type="match status" value="1"/>
</dbReference>
<evidence type="ECO:0000256" key="1">
    <source>
        <dbReference type="ARBA" id="ARBA00005820"/>
    </source>
</evidence>
<dbReference type="SUPFAM" id="SSF48452">
    <property type="entry name" value="TPR-like"/>
    <property type="match status" value="1"/>
</dbReference>
<keyword evidence="4" id="KW-0238">DNA-binding</keyword>
<dbReference type="PANTHER" id="PTHR35807">
    <property type="entry name" value="TRANSCRIPTIONAL REGULATOR REDD-RELATED"/>
    <property type="match status" value="1"/>
</dbReference>
<dbReference type="Pfam" id="PF00072">
    <property type="entry name" value="Response_reg"/>
    <property type="match status" value="1"/>
</dbReference>
<feature type="domain" description="Response regulatory" evidence="7">
    <location>
        <begin position="1"/>
        <end position="113"/>
    </location>
</feature>
<dbReference type="GO" id="GO:0003677">
    <property type="term" value="F:DNA binding"/>
    <property type="evidence" value="ECO:0007669"/>
    <property type="project" value="UniProtKB-KW"/>
</dbReference>
<dbReference type="InterPro" id="IPR051677">
    <property type="entry name" value="AfsR-DnrI-RedD_regulator"/>
</dbReference>
<evidence type="ECO:0000256" key="2">
    <source>
        <dbReference type="ARBA" id="ARBA00023012"/>
    </source>
</evidence>